<dbReference type="InterPro" id="IPR019819">
    <property type="entry name" value="Carboxylesterase_B_CS"/>
</dbReference>
<dbReference type="Proteomes" id="UP000759298">
    <property type="component" value="Unassembled WGS sequence"/>
</dbReference>
<dbReference type="InterPro" id="IPR050309">
    <property type="entry name" value="Type-B_Carboxylest/Lipase"/>
</dbReference>
<proteinExistence type="inferred from homology"/>
<dbReference type="InterPro" id="IPR019826">
    <property type="entry name" value="Carboxylesterase_B_AS"/>
</dbReference>
<comment type="similarity">
    <text evidence="1 3">Belongs to the type-B carboxylesterase/lipase family.</text>
</comment>
<dbReference type="SUPFAM" id="SSF53474">
    <property type="entry name" value="alpha/beta-Hydrolases"/>
    <property type="match status" value="1"/>
</dbReference>
<gene>
    <name evidence="6" type="ORF">KYN89_02535</name>
</gene>
<feature type="domain" description="Carboxylesterase type B" evidence="5">
    <location>
        <begin position="20"/>
        <end position="351"/>
    </location>
</feature>
<dbReference type="Gene3D" id="3.40.50.1820">
    <property type="entry name" value="alpha/beta hydrolase"/>
    <property type="match status" value="1"/>
</dbReference>
<evidence type="ECO:0000256" key="1">
    <source>
        <dbReference type="ARBA" id="ARBA00005964"/>
    </source>
</evidence>
<sequence>MAAGCSSTDKAGPPPLDVSTRVETATGPVVGYVSDRGVKTWLGIPYAQPPVGDLRWRPTRPVHAWSEPLASNEHPEWCTQVTTALDELEGIDKGQILGSEDCLYLSIYAPADATPNSALPVMFWIHGGSNMWGRAEQYDPSELARRENVVVVVAQYRVGPLGYFQHPALRDKADGLAAGAANFAVLDLIEALRWTRSNAGVFGGDSDNVTIFGESAGGQNVYALIVSPLSEGLFDKAITQSGIPQSTPMQWAMEGHEGVENPYPEAAQKITGSREPTARQLRSVSAEEIWQAYLSDGEREGSPTMVDDGVTIPADGIRASLARSLVARDIPIIMGSNQEEAKYLLAFDPEYTKKRLGFIITPRDRDLYDAASEYLSGAWRATTINAPARDVVRAGAGEVYSYRFDWDRQGSYWFSDVSYLLGSSHMVEIPFVFGMFDNFLGSLGGMMFHSDTSDDRAVLSRDMMHYWGNFARTGAPGDTPAAWPALTPETAQRTMIFDTPDDEGTRLGTDATSVDQIVEAVRTDPRLDADGRRCKIAASLGHIFGPAEPRFAALADSVCGMSQDR</sequence>
<evidence type="ECO:0000313" key="6">
    <source>
        <dbReference type="EMBL" id="MBY8335917.1"/>
    </source>
</evidence>
<dbReference type="EC" id="3.1.1.-" evidence="3"/>
<name>A0ABS7PDN5_9SPHN</name>
<keyword evidence="7" id="KW-1185">Reference proteome</keyword>
<evidence type="ECO:0000256" key="3">
    <source>
        <dbReference type="RuleBase" id="RU361235"/>
    </source>
</evidence>
<accession>A0ABS7PDN5</accession>
<protein>
    <recommendedName>
        <fullName evidence="3">Carboxylic ester hydrolase</fullName>
        <ecNumber evidence="3">3.1.1.-</ecNumber>
    </recommendedName>
</protein>
<reference evidence="6 7" key="1">
    <citation type="submission" date="2021-07" db="EMBL/GenBank/DDBJ databases">
        <title>Alteriqipengyuania abyssalis NZ-12B nov, sp.nov isolated from deep sea sponge in pacific ocean.</title>
        <authorList>
            <person name="Tareen S."/>
            <person name="Wink J."/>
        </authorList>
    </citation>
    <scope>NUCLEOTIDE SEQUENCE [LARGE SCALE GENOMIC DNA]</scope>
    <source>
        <strain evidence="6 7">NZ-12B</strain>
    </source>
</reference>
<dbReference type="InterPro" id="IPR002018">
    <property type="entry name" value="CarbesteraseB"/>
</dbReference>
<keyword evidence="2 3" id="KW-0378">Hydrolase</keyword>
<dbReference type="InterPro" id="IPR029058">
    <property type="entry name" value="AB_hydrolase_fold"/>
</dbReference>
<organism evidence="6 7">
    <name type="scientific">Alteriqipengyuania abyssalis</name>
    <dbReference type="NCBI Taxonomy" id="2860200"/>
    <lineage>
        <taxon>Bacteria</taxon>
        <taxon>Pseudomonadati</taxon>
        <taxon>Pseudomonadota</taxon>
        <taxon>Alphaproteobacteria</taxon>
        <taxon>Sphingomonadales</taxon>
        <taxon>Erythrobacteraceae</taxon>
        <taxon>Alteriqipengyuania</taxon>
    </lineage>
</organism>
<evidence type="ECO:0000259" key="5">
    <source>
        <dbReference type="Pfam" id="PF00135"/>
    </source>
</evidence>
<comment type="caution">
    <text evidence="6">The sequence shown here is derived from an EMBL/GenBank/DDBJ whole genome shotgun (WGS) entry which is preliminary data.</text>
</comment>
<evidence type="ECO:0000313" key="7">
    <source>
        <dbReference type="Proteomes" id="UP000759298"/>
    </source>
</evidence>
<dbReference type="EMBL" id="JAHWXP010000001">
    <property type="protein sequence ID" value="MBY8335917.1"/>
    <property type="molecule type" value="Genomic_DNA"/>
</dbReference>
<evidence type="ECO:0000256" key="2">
    <source>
        <dbReference type="ARBA" id="ARBA00022801"/>
    </source>
</evidence>
<feature type="domain" description="Carboxylesterase type B" evidence="5">
    <location>
        <begin position="364"/>
        <end position="496"/>
    </location>
</feature>
<dbReference type="PROSITE" id="PS00941">
    <property type="entry name" value="CARBOXYLESTERASE_B_2"/>
    <property type="match status" value="1"/>
</dbReference>
<dbReference type="Pfam" id="PF00135">
    <property type="entry name" value="COesterase"/>
    <property type="match status" value="2"/>
</dbReference>
<evidence type="ECO:0000256" key="4">
    <source>
        <dbReference type="SAM" id="MobiDB-lite"/>
    </source>
</evidence>
<feature type="region of interest" description="Disordered" evidence="4">
    <location>
        <begin position="1"/>
        <end position="21"/>
    </location>
</feature>
<dbReference type="RefSeq" id="WP_222823660.1">
    <property type="nucleotide sequence ID" value="NZ_JAHWXP010000001.1"/>
</dbReference>
<dbReference type="PANTHER" id="PTHR11559">
    <property type="entry name" value="CARBOXYLESTERASE"/>
    <property type="match status" value="1"/>
</dbReference>
<dbReference type="PROSITE" id="PS00122">
    <property type="entry name" value="CARBOXYLESTERASE_B_1"/>
    <property type="match status" value="1"/>
</dbReference>